<dbReference type="AlphaFoldDB" id="A0A1B7LVA6"/>
<proteinExistence type="predicted"/>
<organism evidence="1 2">
    <name type="scientific">Enteractinococcus helveticum</name>
    <dbReference type="NCBI Taxonomy" id="1837282"/>
    <lineage>
        <taxon>Bacteria</taxon>
        <taxon>Bacillati</taxon>
        <taxon>Actinomycetota</taxon>
        <taxon>Actinomycetes</taxon>
        <taxon>Micrococcales</taxon>
        <taxon>Micrococcaceae</taxon>
    </lineage>
</organism>
<comment type="caution">
    <text evidence="1">The sequence shown here is derived from an EMBL/GenBank/DDBJ whole genome shotgun (WGS) entry which is preliminary data.</text>
</comment>
<gene>
    <name evidence="1" type="ORF">A6F49_01350</name>
</gene>
<evidence type="ECO:0000313" key="1">
    <source>
        <dbReference type="EMBL" id="OAV52031.1"/>
    </source>
</evidence>
<sequence length="66" mass="7004">MPKALTLRQFITANIESGSIIVADGLTSYPAATAGYVHQAISVTATGRPAHESLAAVHRLFVQVKR</sequence>
<evidence type="ECO:0008006" key="3">
    <source>
        <dbReference type="Google" id="ProtNLM"/>
    </source>
</evidence>
<dbReference type="OrthoDB" id="5365332at2"/>
<evidence type="ECO:0000313" key="2">
    <source>
        <dbReference type="Proteomes" id="UP000078292"/>
    </source>
</evidence>
<dbReference type="EMBL" id="LXEY01000112">
    <property type="protein sequence ID" value="OAV52031.1"/>
    <property type="molecule type" value="Genomic_DNA"/>
</dbReference>
<protein>
    <recommendedName>
        <fullName evidence="3">ISXO2-like transposase domain-containing protein</fullName>
    </recommendedName>
</protein>
<reference evidence="1 2" key="1">
    <citation type="submission" date="2016-04" db="EMBL/GenBank/DDBJ databases">
        <title>First whole genome shotgun sequence of the bacterium Enteractinococcus sp. strain UASWS1574.</title>
        <authorList>
            <person name="Crovadore J."/>
            <person name="Chablais R."/>
            <person name="Lefort F."/>
        </authorList>
    </citation>
    <scope>NUCLEOTIDE SEQUENCE [LARGE SCALE GENOMIC DNA]</scope>
    <source>
        <strain evidence="1 2">UASWS1574</strain>
    </source>
</reference>
<name>A0A1B7LVA6_9MICC</name>
<dbReference type="Proteomes" id="UP000078292">
    <property type="component" value="Unassembled WGS sequence"/>
</dbReference>
<dbReference type="STRING" id="1837282.A6F49_01350"/>
<keyword evidence="2" id="KW-1185">Reference proteome</keyword>
<accession>A0A1B7LVA6</accession>